<dbReference type="PROSITE" id="PS50075">
    <property type="entry name" value="CARRIER"/>
    <property type="match status" value="2"/>
</dbReference>
<dbReference type="InterPro" id="IPR006162">
    <property type="entry name" value="Ppantetheine_attach_site"/>
</dbReference>
<keyword evidence="12" id="KW-1185">Reference proteome</keyword>
<evidence type="ECO:0000256" key="2">
    <source>
        <dbReference type="ARBA" id="ARBA00022553"/>
    </source>
</evidence>
<feature type="domain" description="Carrier" evidence="9">
    <location>
        <begin position="1078"/>
        <end position="1153"/>
    </location>
</feature>
<accession>A0A7K1FQ26</accession>
<evidence type="ECO:0000259" key="10">
    <source>
        <dbReference type="PROSITE" id="PS52004"/>
    </source>
</evidence>
<protein>
    <submittedName>
        <fullName evidence="11">SDR family oxidoreductase</fullName>
    </submittedName>
</protein>
<sequence>MSVPGHHTADPTSPAAPTVSDGDIALVGLSGMFPGAADAGRLWERLLAGESGITRFSEQDLLAAGVPAERLADPAYVRAGAVLDGVDLFDAGFFGFGPAEAQILDPQHRLFLEHSWRALEDAGCDPDRFDGAIGVFGGSAYSTYLQNNLGPAGLGDVVGELALGLANDKDSLVLRVAHVLGLTGPAYGIQSYCSTSLVAVCAAASSLAAFECDLALAGGAAVSVPHRVGYHYQPGGILPPDGECRAFDADGAGAPLGGGVAVVALRRLSDALADGDRVYAVLRGWAVNNDGGHKVGFTAPGPAGQAAVIGEALAAADVTPGQIGYVEAHGTGTALGDAAEIAALQQVFAGTEVRVGSVKTNVGHLDRAAGVTGLIKTALSLHHGVIPATRNLRTPNPQLALGTAAISVVTQRTDWPRSEQPRYAGVSAFGIGGTNAHVVLEEAPPVPVAPHPAPAAQLLVWSGRTAEAADRLTRDLADLLERDTTPLDAVAHTLRVGRKEFTHRRALVVTDRSAAVAALRSGALLTGASAAGPLPALGLRWLQGESIDWAVELPTDAPRKVSVPGHPLDRRRWWVDPPAAGPAAPSATALPDPAPAGPVPVELVMPVWSEWSDAAPPGSGTWFLLGDPALTGPCALALGAAGLEVTELSGIDPDGPPPAGTVVDLRFAAGPVADLASAIAPVAATVDRLGASGAGGQGYLLLTRGGQSVSGEPADPGAAGLAGLLTAARAEYPGLRTAVLDLPATVGRVAPETTPAVEHTVAEHFPAAMSVPLGAWRDGRLLVPDWQPVPAGHRSGSPVGADHADAPEGAVGSAIRAGAAYLVTGGLGPLGLRLADHLVEAGAGRLVLLGRSEPGPAATQAIEAWRARDVMVEAVRGDVRDPALLGRLLDGVAGVLHAAADTRRETFRPLGMLDDDCVAAHLGAKLDGARALAAAVADRPESGRPDFCLTFSSTSAILGGIAFGSYAAANAALVAVGSTAPAGTRWSTVLWDTWADTLPADDGGPVGAGMRVHAMATDRALAALDAVLAGGRSVTAVVAGGLTDRLSGTVGPGADLVPMPVLDGPRVPRPDLPQPYLPPRTAIQRRVAEIWSAVLGVEPVGLRDNFFDLSGNSLLALQMLTLLGREYGVTVPTVRLFESPTVQGLAEVLDGANATAVVPVLSPPAPAPRQAGIPGAPAPVGPALPVPPLGIPGTVEDTDRHIAIIGMAGRFPGAADVAAFWRNLCAGDESISFFDQDELRAAGVPEAEFTAPGYVPARPVLDDVAGFDAAFFGLSPRMAALTDPQQRIFLEVCWEALESAGYGAPEHRPRVGVYGGCNLSTYLLHMPDEVFTGGDVSTYEIIMGNEKDALTTNVSYLFDLRGPSVAVQTFCSTSLVATHLAVQALRAGDCEMALAGGVSIRTPDRVGHHFAPGGQESPDGHVRAFDAAARGSMFGDGAAVVVLKRLDAALRDGDDITAVIRGSAMNNDGSRKVGFTAPSVVGQARVVADALADAGVRGADVGYVEAHGTGTELGDPIEVAALTMAFAATGAAGDPGSCGIGSVKTNVGHLDRAAGATGLIKTALAVREGHLPATLHYTAPNPEIDFAAGPFRVVDTQTAWAAGDRPRIAGLNSLGMGGTNVHVVVQEPPVRPLVLPDPLRDRRFHVLPVSARTGPAMDDGLTRMADHLGSHVLAPADVAYTLQTGRTVFEHRAVVVAGDLLSASAAFAGGDGLLRRAEALRGRPVALLLDGVGEQYPGMVGELARREPAFAARLDEVLGLLAGEEQATGVDLRDLLCGARPDAGGGLAAMLGRAPEPDARSRELARTELVQPLVFAAEWALARTLMDWGVEPVGMVGYSLGEYVAAALSGVLTLPEAVRLVAHRARLIAGLPGGAMVAVGLGEAELAERCDPAAFGLDIAALNGPGVTVVAGPVEAAEAYQAELRRAGIAARALATTHAFHSRMLEPVAAALTEWVAGNITPSAPQIPYTSNVTGGPATAGLVADPGYWARHMCGTVRFADQTAVLVRDATDSQAAVVEIGAGQSLGALLRAALPPDRWGQVLPTLPGAAEPAPADRTVADALARMWLLGVDLDWTAVAGRSGPAPLQADAQPHRVPLPTYAFQRRRYWLDRTRSMSAGGGSGAVPAAPTSENLLEVIGALPVLEEKDWLQLPVFDPTPPPPAAGRPLRRVVLDTPCSAGTPAVPGMDGAAGAPVRLGADLERARQLVREWRDADALPDRVTLVVDRSPAALLGVAAALARAAGESGWRDWRLEILTHGAQSVAGEPVTDPEAASAAGPALVLPLEFPGLQVSWIDLPDIAGPADPRTDAALAAELAGAGDDPVVVLRGGRRFVPGFRTLPATAGAPGPAGAAAPGGATAAATATATGTAIGTATAGTALADNGGPIARAGGCYLITGGLGTLALQVARELAGQAPCTFVLLARRPLPERSAWAALLADPSTDPGLRRRLAGCAEILAAGSEVEVVVGDVTDTAAVRRAVETAQQRYGRLDGVWHMAGTAGRGLVLYKEPDQAGAAADPKVTGLRALAEALRIGGPDEIRLDHLVLFSSIAAFTGGGPGQYDYAAGNAVLGSRALQWNAPGRRVLAIDWGEWTDNAWEDGLAGYDPAVQQFFVDNRARIGIGVAAGLRAAARALATGEPRVVVCSQDATTLTTGSRLFTVEAVAGTGGGRRPTGPRHPRPDLLTPYQEPVGDLELFIARTWCEALHLEQVGVLDNFFELGGNSLLGVGIVAAVREHQQLDDLPPHILYEAPTVATLALAVGAAALDPADLAGSGGDGSAGGDQEAEGGSSTVRAQLRRSGLQASARRRAREDA</sequence>
<dbReference type="InterPro" id="IPR014043">
    <property type="entry name" value="Acyl_transferase_dom"/>
</dbReference>
<dbReference type="InterPro" id="IPR014031">
    <property type="entry name" value="Ketoacyl_synth_C"/>
</dbReference>
<dbReference type="InterPro" id="IPR020806">
    <property type="entry name" value="PKS_PP-bd"/>
</dbReference>
<evidence type="ECO:0000256" key="5">
    <source>
        <dbReference type="ARBA" id="ARBA00023098"/>
    </source>
</evidence>
<dbReference type="Gene3D" id="1.10.1200.10">
    <property type="entry name" value="ACP-like"/>
    <property type="match status" value="2"/>
</dbReference>
<dbReference type="InterPro" id="IPR001227">
    <property type="entry name" value="Ac_transferase_dom_sf"/>
</dbReference>
<dbReference type="SMART" id="SM00823">
    <property type="entry name" value="PKS_PP"/>
    <property type="match status" value="1"/>
</dbReference>
<dbReference type="InterPro" id="IPR009081">
    <property type="entry name" value="PP-bd_ACP"/>
</dbReference>
<evidence type="ECO:0000313" key="12">
    <source>
        <dbReference type="Proteomes" id="UP000460221"/>
    </source>
</evidence>
<dbReference type="Pfam" id="PF02801">
    <property type="entry name" value="Ketoacyl-synt_C"/>
    <property type="match status" value="2"/>
</dbReference>
<dbReference type="GO" id="GO:0006633">
    <property type="term" value="P:fatty acid biosynthetic process"/>
    <property type="evidence" value="ECO:0007669"/>
    <property type="project" value="TreeGrafter"/>
</dbReference>
<keyword evidence="6" id="KW-0511">Multifunctional enzyme</keyword>
<dbReference type="InterPro" id="IPR050091">
    <property type="entry name" value="PKS_NRPS_Biosynth_Enz"/>
</dbReference>
<dbReference type="SUPFAM" id="SSF47336">
    <property type="entry name" value="ACP-like"/>
    <property type="match status" value="2"/>
</dbReference>
<dbReference type="FunFam" id="3.40.47.10:FF:000042">
    <property type="entry name" value="Polyketide synthase Pks13"/>
    <property type="match status" value="2"/>
</dbReference>
<dbReference type="PANTHER" id="PTHR43775:SF51">
    <property type="entry name" value="INACTIVE PHENOLPHTHIOCEROL SYNTHESIS POLYKETIDE SYNTHASE TYPE I PKS1-RELATED"/>
    <property type="match status" value="1"/>
</dbReference>
<dbReference type="PROSITE" id="PS00012">
    <property type="entry name" value="PHOSPHOPANTETHEINE"/>
    <property type="match status" value="1"/>
</dbReference>
<keyword evidence="4" id="KW-0276">Fatty acid metabolism</keyword>
<evidence type="ECO:0000256" key="3">
    <source>
        <dbReference type="ARBA" id="ARBA00022679"/>
    </source>
</evidence>
<dbReference type="Proteomes" id="UP000460221">
    <property type="component" value="Unassembled WGS sequence"/>
</dbReference>
<dbReference type="SUPFAM" id="SSF52151">
    <property type="entry name" value="FabD/lysophospholipase-like"/>
    <property type="match status" value="1"/>
</dbReference>
<dbReference type="Gene3D" id="3.40.50.720">
    <property type="entry name" value="NAD(P)-binding Rossmann-like Domain"/>
    <property type="match status" value="2"/>
</dbReference>
<keyword evidence="7" id="KW-0012">Acyltransferase</keyword>
<dbReference type="InterPro" id="IPR016039">
    <property type="entry name" value="Thiolase-like"/>
</dbReference>
<dbReference type="EMBL" id="WLYK01000006">
    <property type="protein sequence ID" value="MTD15353.1"/>
    <property type="molecule type" value="Genomic_DNA"/>
</dbReference>
<evidence type="ECO:0000256" key="7">
    <source>
        <dbReference type="ARBA" id="ARBA00023315"/>
    </source>
</evidence>
<feature type="region of interest" description="Disordered" evidence="8">
    <location>
        <begin position="2770"/>
        <end position="2813"/>
    </location>
</feature>
<name>A0A7K1FQ26_9ACTN</name>
<dbReference type="Pfam" id="PF00109">
    <property type="entry name" value="ketoacyl-synt"/>
    <property type="match status" value="2"/>
</dbReference>
<dbReference type="PROSITE" id="PS52004">
    <property type="entry name" value="KS3_2"/>
    <property type="match status" value="2"/>
</dbReference>
<keyword evidence="3" id="KW-0808">Transferase</keyword>
<evidence type="ECO:0000313" key="11">
    <source>
        <dbReference type="EMBL" id="MTD15353.1"/>
    </source>
</evidence>
<feature type="domain" description="Carrier" evidence="9">
    <location>
        <begin position="2688"/>
        <end position="2764"/>
    </location>
</feature>
<reference evidence="11 12" key="1">
    <citation type="submission" date="2019-11" db="EMBL/GenBank/DDBJ databases">
        <authorList>
            <person name="Jiang L.-Q."/>
        </authorList>
    </citation>
    <scope>NUCLEOTIDE SEQUENCE [LARGE SCALE GENOMIC DNA]</scope>
    <source>
        <strain evidence="11 12">YIM 132087</strain>
    </source>
</reference>
<keyword evidence="2" id="KW-0597">Phosphoprotein</keyword>
<dbReference type="SUPFAM" id="SSF55048">
    <property type="entry name" value="Probable ACP-binding domain of malonyl-CoA ACP transacylase"/>
    <property type="match status" value="1"/>
</dbReference>
<dbReference type="SMART" id="SM00822">
    <property type="entry name" value="PKS_KR"/>
    <property type="match status" value="2"/>
</dbReference>
<gene>
    <name evidence="11" type="ORF">GIS00_15525</name>
</gene>
<dbReference type="GO" id="GO:0031177">
    <property type="term" value="F:phosphopantetheine binding"/>
    <property type="evidence" value="ECO:0007669"/>
    <property type="project" value="InterPro"/>
</dbReference>
<dbReference type="InterPro" id="IPR013968">
    <property type="entry name" value="PKS_KR"/>
</dbReference>
<dbReference type="InterPro" id="IPR032821">
    <property type="entry name" value="PKS_assoc"/>
</dbReference>
<evidence type="ECO:0000259" key="9">
    <source>
        <dbReference type="PROSITE" id="PS50075"/>
    </source>
</evidence>
<comment type="caution">
    <text evidence="11">The sequence shown here is derived from an EMBL/GenBank/DDBJ whole genome shotgun (WGS) entry which is preliminary data.</text>
</comment>
<dbReference type="RefSeq" id="WP_154769376.1">
    <property type="nucleotide sequence ID" value="NZ_WLYK01000006.1"/>
</dbReference>
<evidence type="ECO:0000256" key="6">
    <source>
        <dbReference type="ARBA" id="ARBA00023268"/>
    </source>
</evidence>
<dbReference type="Pfam" id="PF00698">
    <property type="entry name" value="Acyl_transf_1"/>
    <property type="match status" value="1"/>
</dbReference>
<dbReference type="SMART" id="SM00827">
    <property type="entry name" value="PKS_AT"/>
    <property type="match status" value="1"/>
</dbReference>
<dbReference type="InterPro" id="IPR016036">
    <property type="entry name" value="Malonyl_transacylase_ACP-bd"/>
</dbReference>
<dbReference type="Pfam" id="PF16197">
    <property type="entry name" value="KAsynt_C_assoc"/>
    <property type="match status" value="2"/>
</dbReference>
<dbReference type="GO" id="GO:0004312">
    <property type="term" value="F:fatty acid synthase activity"/>
    <property type="evidence" value="ECO:0007669"/>
    <property type="project" value="TreeGrafter"/>
</dbReference>
<dbReference type="InterPro" id="IPR036291">
    <property type="entry name" value="NAD(P)-bd_dom_sf"/>
</dbReference>
<dbReference type="Gene3D" id="3.40.47.10">
    <property type="match status" value="2"/>
</dbReference>
<dbReference type="InterPro" id="IPR014030">
    <property type="entry name" value="Ketoacyl_synth_N"/>
</dbReference>
<keyword evidence="5" id="KW-0443">Lipid metabolism</keyword>
<dbReference type="SMART" id="SM00825">
    <property type="entry name" value="PKS_KS"/>
    <property type="match status" value="2"/>
</dbReference>
<dbReference type="Pfam" id="PF08659">
    <property type="entry name" value="KR"/>
    <property type="match status" value="2"/>
</dbReference>
<dbReference type="InterPro" id="IPR057326">
    <property type="entry name" value="KR_dom"/>
</dbReference>
<dbReference type="InterPro" id="IPR036736">
    <property type="entry name" value="ACP-like_sf"/>
</dbReference>
<dbReference type="CDD" id="cd00833">
    <property type="entry name" value="PKS"/>
    <property type="match status" value="2"/>
</dbReference>
<dbReference type="SUPFAM" id="SSF51735">
    <property type="entry name" value="NAD(P)-binding Rossmann-fold domains"/>
    <property type="match status" value="4"/>
</dbReference>
<proteinExistence type="predicted"/>
<organism evidence="11 12">
    <name type="scientific">Nakamurella alba</name>
    <dbReference type="NCBI Taxonomy" id="2665158"/>
    <lineage>
        <taxon>Bacteria</taxon>
        <taxon>Bacillati</taxon>
        <taxon>Actinomycetota</taxon>
        <taxon>Actinomycetes</taxon>
        <taxon>Nakamurellales</taxon>
        <taxon>Nakamurellaceae</taxon>
        <taxon>Nakamurella</taxon>
    </lineage>
</organism>
<dbReference type="SUPFAM" id="SSF53901">
    <property type="entry name" value="Thiolase-like"/>
    <property type="match status" value="2"/>
</dbReference>
<evidence type="ECO:0000256" key="4">
    <source>
        <dbReference type="ARBA" id="ARBA00022832"/>
    </source>
</evidence>
<dbReference type="Pfam" id="PF00550">
    <property type="entry name" value="PP-binding"/>
    <property type="match status" value="2"/>
</dbReference>
<dbReference type="InterPro" id="IPR016035">
    <property type="entry name" value="Acyl_Trfase/lysoPLipase"/>
</dbReference>
<keyword evidence="1" id="KW-0596">Phosphopantetheine</keyword>
<evidence type="ECO:0000256" key="1">
    <source>
        <dbReference type="ARBA" id="ARBA00022450"/>
    </source>
</evidence>
<dbReference type="Gene3D" id="3.40.366.10">
    <property type="entry name" value="Malonyl-Coenzyme A Acyl Carrier Protein, domain 2"/>
    <property type="match status" value="1"/>
</dbReference>
<dbReference type="Gene3D" id="3.30.70.3290">
    <property type="match status" value="1"/>
</dbReference>
<evidence type="ECO:0000256" key="8">
    <source>
        <dbReference type="SAM" id="MobiDB-lite"/>
    </source>
</evidence>
<dbReference type="Gene3D" id="1.10.1240.100">
    <property type="match status" value="1"/>
</dbReference>
<dbReference type="InterPro" id="IPR020841">
    <property type="entry name" value="PKS_Beta-ketoAc_synthase_dom"/>
</dbReference>
<feature type="domain" description="Ketosynthase family 3 (KS3)" evidence="10">
    <location>
        <begin position="21"/>
        <end position="442"/>
    </location>
</feature>
<feature type="domain" description="Ketosynthase family 3 (KS3)" evidence="10">
    <location>
        <begin position="1199"/>
        <end position="1627"/>
    </location>
</feature>
<dbReference type="PANTHER" id="PTHR43775">
    <property type="entry name" value="FATTY ACID SYNTHASE"/>
    <property type="match status" value="1"/>
</dbReference>